<proteinExistence type="predicted"/>
<comment type="caution">
    <text evidence="5">The sequence shown here is derived from an EMBL/GenBank/DDBJ whole genome shotgun (WGS) entry which is preliminary data.</text>
</comment>
<dbReference type="AlphaFoldDB" id="A0AAV4PYX3"/>
<dbReference type="Pfam" id="PF01347">
    <property type="entry name" value="Vitellogenin_N"/>
    <property type="match status" value="1"/>
</dbReference>
<dbReference type="InterPro" id="IPR015819">
    <property type="entry name" value="Lipid_transp_b-sht_shell"/>
</dbReference>
<dbReference type="InterPro" id="IPR015816">
    <property type="entry name" value="Vitellinogen_b-sht_N"/>
</dbReference>
<evidence type="ECO:0000259" key="4">
    <source>
        <dbReference type="Pfam" id="PF01347"/>
    </source>
</evidence>
<dbReference type="GO" id="GO:0005319">
    <property type="term" value="F:lipid transporter activity"/>
    <property type="evidence" value="ECO:0007669"/>
    <property type="project" value="InterPro"/>
</dbReference>
<gene>
    <name evidence="5" type="primary">X975_15884</name>
    <name evidence="5" type="ORF">CDAR_446981</name>
</gene>
<accession>A0AAV4PYX3</accession>
<dbReference type="InterPro" id="IPR001747">
    <property type="entry name" value="Vitellogenin_N"/>
</dbReference>
<dbReference type="Gene3D" id="2.30.230.10">
    <property type="entry name" value="Lipovitellin, beta-sheet shell regions, chain A"/>
    <property type="match status" value="1"/>
</dbReference>
<dbReference type="SUPFAM" id="SSF56968">
    <property type="entry name" value="Lipovitellin-phosvitin complex, beta-sheet shell regions"/>
    <property type="match status" value="1"/>
</dbReference>
<reference evidence="5 6" key="1">
    <citation type="submission" date="2021-06" db="EMBL/GenBank/DDBJ databases">
        <title>Caerostris darwini draft genome.</title>
        <authorList>
            <person name="Kono N."/>
            <person name="Arakawa K."/>
        </authorList>
    </citation>
    <scope>NUCLEOTIDE SEQUENCE [LARGE SCALE GENOMIC DNA]</scope>
</reference>
<feature type="compositionally biased region" description="Basic and acidic residues" evidence="2">
    <location>
        <begin position="144"/>
        <end position="155"/>
    </location>
</feature>
<evidence type="ECO:0000256" key="3">
    <source>
        <dbReference type="SAM" id="SignalP"/>
    </source>
</evidence>
<feature type="region of interest" description="Disordered" evidence="2">
    <location>
        <begin position="144"/>
        <end position="167"/>
    </location>
</feature>
<dbReference type="EMBL" id="BPLQ01003504">
    <property type="protein sequence ID" value="GIY00980.1"/>
    <property type="molecule type" value="Genomic_DNA"/>
</dbReference>
<evidence type="ECO:0000313" key="6">
    <source>
        <dbReference type="Proteomes" id="UP001054837"/>
    </source>
</evidence>
<keyword evidence="1 3" id="KW-0732">Signal</keyword>
<evidence type="ECO:0000256" key="1">
    <source>
        <dbReference type="ARBA" id="ARBA00022729"/>
    </source>
</evidence>
<protein>
    <recommendedName>
        <fullName evidence="4">Vitellogenin domain-containing protein</fullName>
    </recommendedName>
</protein>
<keyword evidence="6" id="KW-1185">Reference proteome</keyword>
<feature type="chain" id="PRO_5043999911" description="Vitellogenin domain-containing protein" evidence="3">
    <location>
        <begin position="20"/>
        <end position="491"/>
    </location>
</feature>
<feature type="signal peptide" evidence="3">
    <location>
        <begin position="1"/>
        <end position="19"/>
    </location>
</feature>
<sequence length="491" mass="56084">MAILQIFVIFTLIVTSALGQSDSLKYDNKGFVTRINCEVREPQHFLYSSTTDLWGMMGGQIILSADVILLCMGDDNGGNYGPEALRYKVEIENLQIIEKSDGKMESIKEKEPVREKRGAREFFSRSWTEVKDFFKRVFGRKRKQPEVTRASHDDNPPPDMSPEEEPEDDVVMKDYLSLYSAPFQFIQLANGSIPEIRFAENEVDTRVKNFKRHIVDAFSTQLNFDRRKNKVVETSVIGEHSSNYNVSINAEKANLNSGGVSPLKQEKPTVVVKKVVTGDDVLRLAPSPAVNDRDKMDLKLEQVQVFQEGRMISSSGISSLTLLPTFEKKNNYRLKREDSNDVTSYMQAQTTFDIQLQSRQRRSSAYSIPDETDNDSYYQPASRMAEMEDHSKNFKLQFLQESDIDTAAVFENLLYHKDEDYDEKLQALFEMVEREINLELDKENGSISNAIRQSFSDEVMQNLCSKNFSVCKDFLQLLAMTGGPEAEDLNQ</sequence>
<evidence type="ECO:0000256" key="2">
    <source>
        <dbReference type="SAM" id="MobiDB-lite"/>
    </source>
</evidence>
<dbReference type="Proteomes" id="UP001054837">
    <property type="component" value="Unassembled WGS sequence"/>
</dbReference>
<feature type="domain" description="Vitellogenin" evidence="4">
    <location>
        <begin position="167"/>
        <end position="255"/>
    </location>
</feature>
<organism evidence="5 6">
    <name type="scientific">Caerostris darwini</name>
    <dbReference type="NCBI Taxonomy" id="1538125"/>
    <lineage>
        <taxon>Eukaryota</taxon>
        <taxon>Metazoa</taxon>
        <taxon>Ecdysozoa</taxon>
        <taxon>Arthropoda</taxon>
        <taxon>Chelicerata</taxon>
        <taxon>Arachnida</taxon>
        <taxon>Araneae</taxon>
        <taxon>Araneomorphae</taxon>
        <taxon>Entelegynae</taxon>
        <taxon>Araneoidea</taxon>
        <taxon>Araneidae</taxon>
        <taxon>Caerostris</taxon>
    </lineage>
</organism>
<evidence type="ECO:0000313" key="5">
    <source>
        <dbReference type="EMBL" id="GIY00980.1"/>
    </source>
</evidence>
<name>A0AAV4PYX3_9ARAC</name>